<dbReference type="AlphaFoldDB" id="A0AAE3XD31"/>
<comment type="caution">
    <text evidence="1">The sequence shown here is derived from an EMBL/GenBank/DDBJ whole genome shotgun (WGS) entry which is preliminary data.</text>
</comment>
<organism evidence="1 2">
    <name type="scientific">Deinococcus soli</name>
    <name type="common">ex Cha et al. 2016</name>
    <dbReference type="NCBI Taxonomy" id="1309411"/>
    <lineage>
        <taxon>Bacteria</taxon>
        <taxon>Thermotogati</taxon>
        <taxon>Deinococcota</taxon>
        <taxon>Deinococci</taxon>
        <taxon>Deinococcales</taxon>
        <taxon>Deinococcaceae</taxon>
        <taxon>Deinococcus</taxon>
    </lineage>
</organism>
<proteinExistence type="predicted"/>
<evidence type="ECO:0000313" key="1">
    <source>
        <dbReference type="EMBL" id="MDR6219222.1"/>
    </source>
</evidence>
<dbReference type="RefSeq" id="WP_309855406.1">
    <property type="nucleotide sequence ID" value="NZ_JAVDQJ010000006.1"/>
</dbReference>
<evidence type="ECO:0000313" key="2">
    <source>
        <dbReference type="Proteomes" id="UP001185331"/>
    </source>
</evidence>
<sequence length="72" mass="7631">MTAFSVTGGSLTSAPISAAPFDEMLPSWNAALPSDGTVILEVRVQLPSGNWSGWYSFGTWTPGEARQRGRSA</sequence>
<name>A0AAE3XD31_9DEIO</name>
<gene>
    <name evidence="1" type="ORF">J2Y00_002819</name>
</gene>
<dbReference type="EMBL" id="JAVDQK010000006">
    <property type="protein sequence ID" value="MDR6219222.1"/>
    <property type="molecule type" value="Genomic_DNA"/>
</dbReference>
<accession>A0AAE3XD31</accession>
<protein>
    <submittedName>
        <fullName evidence="1">Uncharacterized protein</fullName>
    </submittedName>
</protein>
<dbReference type="Proteomes" id="UP001185331">
    <property type="component" value="Unassembled WGS sequence"/>
</dbReference>
<reference evidence="1" key="1">
    <citation type="submission" date="2023-07" db="EMBL/GenBank/DDBJ databases">
        <title>Sorghum-associated microbial communities from plants grown in Nebraska, USA.</title>
        <authorList>
            <person name="Schachtman D."/>
        </authorList>
    </citation>
    <scope>NUCLEOTIDE SEQUENCE</scope>
    <source>
        <strain evidence="1">BE330</strain>
    </source>
</reference>